<evidence type="ECO:0000256" key="10">
    <source>
        <dbReference type="ARBA" id="ARBA00023136"/>
    </source>
</evidence>
<reference evidence="19" key="2">
    <citation type="submission" date="2025-09" db="UniProtKB">
        <authorList>
            <consortium name="Ensembl"/>
        </authorList>
    </citation>
    <scope>IDENTIFICATION</scope>
</reference>
<dbReference type="Ensembl" id="ENSMSIT00000000349.1">
    <property type="protein sequence ID" value="ENSMSIP00000000256.1"/>
    <property type="gene ID" value="ENSMSIG00000000201.1"/>
</dbReference>
<keyword evidence="8" id="KW-0965">Cell junction</keyword>
<evidence type="ECO:0000313" key="19">
    <source>
        <dbReference type="Ensembl" id="ENSMSIP00000000256.1"/>
    </source>
</evidence>
<dbReference type="GO" id="GO:0097241">
    <property type="term" value="P:hematopoietic stem cell migration to bone marrow"/>
    <property type="evidence" value="ECO:0007669"/>
    <property type="project" value="UniProtKB-ARBA"/>
</dbReference>
<protein>
    <recommendedName>
        <fullName evidence="14">Junctional adhesion molecule B</fullName>
    </recommendedName>
    <alternativeName>
        <fullName evidence="15">Junctional adhesion molecule 2</fullName>
    </alternativeName>
    <alternativeName>
        <fullName evidence="16">Vascular endothelial junction-associated molecule</fullName>
    </alternativeName>
</protein>
<dbReference type="GeneTree" id="ENSGT00940000160634"/>
<evidence type="ECO:0000256" key="2">
    <source>
        <dbReference type="ARBA" id="ARBA00004435"/>
    </source>
</evidence>
<dbReference type="InterPro" id="IPR003598">
    <property type="entry name" value="Ig_sub2"/>
</dbReference>
<dbReference type="Proteomes" id="UP000694415">
    <property type="component" value="Unplaced"/>
</dbReference>
<feature type="domain" description="Ig-like" evidence="18">
    <location>
        <begin position="157"/>
        <end position="260"/>
    </location>
</feature>
<reference evidence="19" key="1">
    <citation type="submission" date="2025-08" db="UniProtKB">
        <authorList>
            <consortium name="Ensembl"/>
        </authorList>
    </citation>
    <scope>IDENTIFICATION</scope>
</reference>
<evidence type="ECO:0000256" key="16">
    <source>
        <dbReference type="ARBA" id="ARBA00080794"/>
    </source>
</evidence>
<dbReference type="GO" id="GO:0005886">
    <property type="term" value="C:plasma membrane"/>
    <property type="evidence" value="ECO:0007669"/>
    <property type="project" value="UniProtKB-SubCell"/>
</dbReference>
<evidence type="ECO:0000256" key="3">
    <source>
        <dbReference type="ARBA" id="ARBA00008637"/>
    </source>
</evidence>
<dbReference type="Pfam" id="PF07686">
    <property type="entry name" value="V-set"/>
    <property type="match status" value="1"/>
</dbReference>
<evidence type="ECO:0000313" key="20">
    <source>
        <dbReference type="Proteomes" id="UP000694415"/>
    </source>
</evidence>
<keyword evidence="12" id="KW-0325">Glycoprotein</keyword>
<dbReference type="FunFam" id="2.60.40.10:FF:001393">
    <property type="entry name" value="Junctional adhesion molecule 2"/>
    <property type="match status" value="1"/>
</dbReference>
<evidence type="ECO:0000256" key="4">
    <source>
        <dbReference type="ARBA" id="ARBA00022427"/>
    </source>
</evidence>
<keyword evidence="20" id="KW-1185">Reference proteome</keyword>
<dbReference type="SMART" id="SM00408">
    <property type="entry name" value="IGc2"/>
    <property type="match status" value="2"/>
</dbReference>
<dbReference type="InterPro" id="IPR042625">
    <property type="entry name" value="JAM2"/>
</dbReference>
<keyword evidence="7" id="KW-0732">Signal</keyword>
<dbReference type="InterPro" id="IPR003599">
    <property type="entry name" value="Ig_sub"/>
</dbReference>
<evidence type="ECO:0000256" key="8">
    <source>
        <dbReference type="ARBA" id="ARBA00022949"/>
    </source>
</evidence>
<dbReference type="PANTHER" id="PTHR44663:SF2">
    <property type="entry name" value="JUNCTIONAL ADHESION MOLECULE B"/>
    <property type="match status" value="1"/>
</dbReference>
<evidence type="ECO:0000256" key="5">
    <source>
        <dbReference type="ARBA" id="ARBA00022475"/>
    </source>
</evidence>
<comment type="similarity">
    <text evidence="3">Belongs to the immunoglobulin superfamily.</text>
</comment>
<keyword evidence="9 17" id="KW-1133">Transmembrane helix</keyword>
<feature type="domain" description="Ig-like" evidence="18">
    <location>
        <begin position="71"/>
        <end position="150"/>
    </location>
</feature>
<keyword evidence="11" id="KW-1015">Disulfide bond</keyword>
<evidence type="ECO:0000256" key="7">
    <source>
        <dbReference type="ARBA" id="ARBA00022729"/>
    </source>
</evidence>
<keyword evidence="10 17" id="KW-0472">Membrane</keyword>
<dbReference type="SUPFAM" id="SSF48726">
    <property type="entry name" value="Immunoglobulin"/>
    <property type="match status" value="2"/>
</dbReference>
<dbReference type="Pfam" id="PF13927">
    <property type="entry name" value="Ig_3"/>
    <property type="match status" value="1"/>
</dbReference>
<dbReference type="GO" id="GO:2000403">
    <property type="term" value="P:positive regulation of lymphocyte migration"/>
    <property type="evidence" value="ECO:0007669"/>
    <property type="project" value="UniProtKB-ARBA"/>
</dbReference>
<dbReference type="PANTHER" id="PTHR44663">
    <property type="entry name" value="JUNCTIONAL ADHESION MOLECULE B"/>
    <property type="match status" value="1"/>
</dbReference>
<dbReference type="Gene3D" id="2.60.40.10">
    <property type="entry name" value="Immunoglobulins"/>
    <property type="match status" value="2"/>
</dbReference>
<name>A0A8C6G577_MUSSI</name>
<evidence type="ECO:0000259" key="18">
    <source>
        <dbReference type="PROSITE" id="PS50835"/>
    </source>
</evidence>
<dbReference type="InterPro" id="IPR013783">
    <property type="entry name" value="Ig-like_fold"/>
</dbReference>
<dbReference type="GO" id="GO:0098636">
    <property type="term" value="C:protein complex involved in cell adhesion"/>
    <property type="evidence" value="ECO:0007669"/>
    <property type="project" value="TreeGrafter"/>
</dbReference>
<evidence type="ECO:0000256" key="6">
    <source>
        <dbReference type="ARBA" id="ARBA00022692"/>
    </source>
</evidence>
<evidence type="ECO:0000256" key="17">
    <source>
        <dbReference type="SAM" id="Phobius"/>
    </source>
</evidence>
<dbReference type="InterPro" id="IPR007110">
    <property type="entry name" value="Ig-like_dom"/>
</dbReference>
<dbReference type="InterPro" id="IPR036179">
    <property type="entry name" value="Ig-like_dom_sf"/>
</dbReference>
<keyword evidence="6 17" id="KW-0812">Transmembrane</keyword>
<keyword evidence="13" id="KW-0393">Immunoglobulin domain</keyword>
<dbReference type="AlphaFoldDB" id="A0A8C6G577"/>
<dbReference type="InterPro" id="IPR013106">
    <property type="entry name" value="Ig_V-set"/>
</dbReference>
<proteinExistence type="inferred from homology"/>
<evidence type="ECO:0000256" key="14">
    <source>
        <dbReference type="ARBA" id="ARBA00072513"/>
    </source>
</evidence>
<dbReference type="GO" id="GO:0005923">
    <property type="term" value="C:bicellular tight junction"/>
    <property type="evidence" value="ECO:0007669"/>
    <property type="project" value="UniProtKB-SubCell"/>
</dbReference>
<dbReference type="SMART" id="SM00409">
    <property type="entry name" value="IG"/>
    <property type="match status" value="2"/>
</dbReference>
<comment type="subcellular location">
    <subcellularLocation>
        <location evidence="2">Cell junction</location>
        <location evidence="2">Tight junction</location>
    </subcellularLocation>
    <subcellularLocation>
        <location evidence="1">Cell membrane</location>
        <topology evidence="1">Single-pass type I membrane protein</topology>
    </subcellularLocation>
</comment>
<sequence>MASEKASIANVLLRGESRMPRPGYCKSASCSDLIGGSRNSQKHSDHKANGFSASKDHRQEVTVIEFQEAILACKTPKKTTSSRLEWKKVGQGVSLVYYQQALQGDFKDRAEMIDFNIRIKNVTRSDAGEYRCEVSAPTEQGQNLQEDTVMLEVLVAPAVPACEVPTSVMTGSVVELRCQDKEGNPAPEYIWFKDGTSLLGNPKGGTHNNSSYTMNTKSGILQFNMISKMDSGEYYCEARNSVGHRRCPGKRMQVDVLNISGIIATVVVVAFVISVCGLSTCYAQRKGYFSKETSFQKGSPASKVTTMSENDFKHTKSFII</sequence>
<feature type="transmembrane region" description="Helical" evidence="17">
    <location>
        <begin position="256"/>
        <end position="283"/>
    </location>
</feature>
<evidence type="ECO:0000256" key="15">
    <source>
        <dbReference type="ARBA" id="ARBA00077920"/>
    </source>
</evidence>
<evidence type="ECO:0000256" key="12">
    <source>
        <dbReference type="ARBA" id="ARBA00023180"/>
    </source>
</evidence>
<dbReference type="GO" id="GO:0009986">
    <property type="term" value="C:cell surface"/>
    <property type="evidence" value="ECO:0007669"/>
    <property type="project" value="TreeGrafter"/>
</dbReference>
<evidence type="ECO:0000256" key="11">
    <source>
        <dbReference type="ARBA" id="ARBA00023157"/>
    </source>
</evidence>
<dbReference type="FunFam" id="2.60.40.10:FF:000342">
    <property type="entry name" value="Junctional adhesion molecule A"/>
    <property type="match status" value="1"/>
</dbReference>
<organism evidence="19 20">
    <name type="scientific">Mus spicilegus</name>
    <name type="common">Mound-building mouse</name>
    <dbReference type="NCBI Taxonomy" id="10103"/>
    <lineage>
        <taxon>Eukaryota</taxon>
        <taxon>Metazoa</taxon>
        <taxon>Chordata</taxon>
        <taxon>Craniata</taxon>
        <taxon>Vertebrata</taxon>
        <taxon>Euteleostomi</taxon>
        <taxon>Mammalia</taxon>
        <taxon>Eutheria</taxon>
        <taxon>Euarchontoglires</taxon>
        <taxon>Glires</taxon>
        <taxon>Rodentia</taxon>
        <taxon>Myomorpha</taxon>
        <taxon>Muroidea</taxon>
        <taxon>Muridae</taxon>
        <taxon>Murinae</taxon>
        <taxon>Mus</taxon>
        <taxon>Mus</taxon>
    </lineage>
</organism>
<evidence type="ECO:0000256" key="9">
    <source>
        <dbReference type="ARBA" id="ARBA00022989"/>
    </source>
</evidence>
<dbReference type="GO" id="GO:0050901">
    <property type="term" value="P:leukocyte tethering or rolling"/>
    <property type="evidence" value="ECO:0007669"/>
    <property type="project" value="UniProtKB-ARBA"/>
</dbReference>
<accession>A0A8C6G577</accession>
<keyword evidence="5" id="KW-1003">Cell membrane</keyword>
<evidence type="ECO:0000256" key="1">
    <source>
        <dbReference type="ARBA" id="ARBA00004251"/>
    </source>
</evidence>
<dbReference type="PROSITE" id="PS50835">
    <property type="entry name" value="IG_LIKE"/>
    <property type="match status" value="2"/>
</dbReference>
<dbReference type="SMART" id="SM00406">
    <property type="entry name" value="IGv"/>
    <property type="match status" value="1"/>
</dbReference>
<keyword evidence="4" id="KW-0796">Tight junction</keyword>
<evidence type="ECO:0000256" key="13">
    <source>
        <dbReference type="ARBA" id="ARBA00023319"/>
    </source>
</evidence>